<dbReference type="Proteomes" id="UP000290289">
    <property type="component" value="Chromosome 14"/>
</dbReference>
<dbReference type="EMBL" id="RDQH01000340">
    <property type="protein sequence ID" value="RXH77664.1"/>
    <property type="molecule type" value="Genomic_DNA"/>
</dbReference>
<sequence>MVSPKWTISCFGGTGLGCDRMVSGSLCRSVRLCRRGRRTPKGGGFTRHFGNSLALDSIETLKLSECEREQS</sequence>
<accession>A0A498I663</accession>
<proteinExistence type="predicted"/>
<evidence type="ECO:0000313" key="1">
    <source>
        <dbReference type="EMBL" id="RXH77664.1"/>
    </source>
</evidence>
<dbReference type="PROSITE" id="PS51257">
    <property type="entry name" value="PROKAR_LIPOPROTEIN"/>
    <property type="match status" value="1"/>
</dbReference>
<keyword evidence="2" id="KW-1185">Reference proteome</keyword>
<gene>
    <name evidence="1" type="ORF">DVH24_039635</name>
</gene>
<reference evidence="1 2" key="1">
    <citation type="submission" date="2018-10" db="EMBL/GenBank/DDBJ databases">
        <title>A high-quality apple genome assembly.</title>
        <authorList>
            <person name="Hu J."/>
        </authorList>
    </citation>
    <scope>NUCLEOTIDE SEQUENCE [LARGE SCALE GENOMIC DNA]</scope>
    <source>
        <strain evidence="2">cv. HFTH1</strain>
        <tissue evidence="1">Young leaf</tissue>
    </source>
</reference>
<name>A0A498I663_MALDO</name>
<organism evidence="1 2">
    <name type="scientific">Malus domestica</name>
    <name type="common">Apple</name>
    <name type="synonym">Pyrus malus</name>
    <dbReference type="NCBI Taxonomy" id="3750"/>
    <lineage>
        <taxon>Eukaryota</taxon>
        <taxon>Viridiplantae</taxon>
        <taxon>Streptophyta</taxon>
        <taxon>Embryophyta</taxon>
        <taxon>Tracheophyta</taxon>
        <taxon>Spermatophyta</taxon>
        <taxon>Magnoliopsida</taxon>
        <taxon>eudicotyledons</taxon>
        <taxon>Gunneridae</taxon>
        <taxon>Pentapetalae</taxon>
        <taxon>rosids</taxon>
        <taxon>fabids</taxon>
        <taxon>Rosales</taxon>
        <taxon>Rosaceae</taxon>
        <taxon>Amygdaloideae</taxon>
        <taxon>Maleae</taxon>
        <taxon>Malus</taxon>
    </lineage>
</organism>
<evidence type="ECO:0000313" key="2">
    <source>
        <dbReference type="Proteomes" id="UP000290289"/>
    </source>
</evidence>
<protein>
    <submittedName>
        <fullName evidence="1">Uncharacterized protein</fullName>
    </submittedName>
</protein>
<comment type="caution">
    <text evidence="1">The sequence shown here is derived from an EMBL/GenBank/DDBJ whole genome shotgun (WGS) entry which is preliminary data.</text>
</comment>
<dbReference type="AlphaFoldDB" id="A0A498I663"/>